<evidence type="ECO:0000259" key="10">
    <source>
        <dbReference type="SMART" id="SM01156"/>
    </source>
</evidence>
<dbReference type="Pfam" id="PF08216">
    <property type="entry name" value="CTNNBL"/>
    <property type="match status" value="1"/>
</dbReference>
<dbReference type="InterPro" id="IPR011989">
    <property type="entry name" value="ARM-like"/>
</dbReference>
<organism evidence="11 12">
    <name type="scientific">Brachionus plicatilis</name>
    <name type="common">Marine rotifer</name>
    <name type="synonym">Brachionus muelleri</name>
    <dbReference type="NCBI Taxonomy" id="10195"/>
    <lineage>
        <taxon>Eukaryota</taxon>
        <taxon>Metazoa</taxon>
        <taxon>Spiralia</taxon>
        <taxon>Gnathifera</taxon>
        <taxon>Rotifera</taxon>
        <taxon>Eurotatoria</taxon>
        <taxon>Monogononta</taxon>
        <taxon>Pseudotrocha</taxon>
        <taxon>Ploima</taxon>
        <taxon>Brachionidae</taxon>
        <taxon>Brachionus</taxon>
    </lineage>
</organism>
<dbReference type="GO" id="GO:0005681">
    <property type="term" value="C:spliceosomal complex"/>
    <property type="evidence" value="ECO:0007669"/>
    <property type="project" value="TreeGrafter"/>
</dbReference>
<dbReference type="OrthoDB" id="1898821at2759"/>
<dbReference type="Proteomes" id="UP000276133">
    <property type="component" value="Unassembled WGS sequence"/>
</dbReference>
<dbReference type="Gene3D" id="1.25.10.10">
    <property type="entry name" value="Leucine-rich Repeat Variant"/>
    <property type="match status" value="1"/>
</dbReference>
<evidence type="ECO:0000313" key="12">
    <source>
        <dbReference type="Proteomes" id="UP000276133"/>
    </source>
</evidence>
<protein>
    <recommendedName>
        <fullName evidence="8">Beta-catenin-like protein 1</fullName>
    </recommendedName>
    <alternativeName>
        <fullName evidence="9">Nuclear-associated protein</fullName>
    </alternativeName>
</protein>
<dbReference type="InterPro" id="IPR013180">
    <property type="entry name" value="CTNNBL1_N"/>
</dbReference>
<evidence type="ECO:0000256" key="7">
    <source>
        <dbReference type="ARBA" id="ARBA00061776"/>
    </source>
</evidence>
<dbReference type="FunFam" id="1.25.10.10:FF:001136">
    <property type="entry name" value="Beta-catenin-like protein 1"/>
    <property type="match status" value="1"/>
</dbReference>
<reference evidence="11 12" key="1">
    <citation type="journal article" date="2018" name="Sci. Rep.">
        <title>Genomic signatures of local adaptation to the degree of environmental predictability in rotifers.</title>
        <authorList>
            <person name="Franch-Gras L."/>
            <person name="Hahn C."/>
            <person name="Garcia-Roger E.M."/>
            <person name="Carmona M.J."/>
            <person name="Serra M."/>
            <person name="Gomez A."/>
        </authorList>
    </citation>
    <scope>NUCLEOTIDE SEQUENCE [LARGE SCALE GENOMIC DNA]</scope>
    <source>
        <strain evidence="11">HYR1</strain>
    </source>
</reference>
<dbReference type="SUPFAM" id="SSF48371">
    <property type="entry name" value="ARM repeat"/>
    <property type="match status" value="1"/>
</dbReference>
<dbReference type="EMBL" id="REGN01006022">
    <property type="protein sequence ID" value="RNA11195.1"/>
    <property type="molecule type" value="Genomic_DNA"/>
</dbReference>
<dbReference type="AlphaFoldDB" id="A0A3M7QJQ0"/>
<dbReference type="InterPro" id="IPR039678">
    <property type="entry name" value="CTNNBL1"/>
</dbReference>
<comment type="subcellular location">
    <subcellularLocation>
        <location evidence="1">Nucleus</location>
    </subcellularLocation>
</comment>
<dbReference type="SMART" id="SM01156">
    <property type="entry name" value="DUF1716"/>
    <property type="match status" value="1"/>
</dbReference>
<gene>
    <name evidence="11" type="ORF">BpHYR1_031292</name>
</gene>
<dbReference type="PANTHER" id="PTHR14978:SF0">
    <property type="entry name" value="BETA-CATENIN-LIKE PROTEIN 1"/>
    <property type="match status" value="1"/>
</dbReference>
<evidence type="ECO:0000256" key="4">
    <source>
        <dbReference type="ARBA" id="ARBA00023054"/>
    </source>
</evidence>
<feature type="domain" description="Beta-catenin-like protein 1 N-terminal" evidence="10">
    <location>
        <begin position="10"/>
        <end position="115"/>
    </location>
</feature>
<evidence type="ECO:0000313" key="11">
    <source>
        <dbReference type="EMBL" id="RNA11195.1"/>
    </source>
</evidence>
<evidence type="ECO:0000256" key="9">
    <source>
        <dbReference type="ARBA" id="ARBA00083862"/>
    </source>
</evidence>
<accession>A0A3M7QJQ0</accession>
<dbReference type="GO" id="GO:0010467">
    <property type="term" value="P:gene expression"/>
    <property type="evidence" value="ECO:0007669"/>
    <property type="project" value="UniProtKB-ARBA"/>
</dbReference>
<keyword evidence="4" id="KW-0175">Coiled coil</keyword>
<keyword evidence="3" id="KW-0677">Repeat</keyword>
<dbReference type="STRING" id="10195.A0A3M7QJQ0"/>
<sequence length="452" mass="52562">MKIGNLEHLTEKERLEVLKMLESEPEVEPFTEASLRKLLTQFEKKFAKNQEMRIKYPDNPEKFMDSEIELNQVLQEMHAVSTRPDFYPILLESNFLQSLLSLINHENIDISAAVISLLQELTDLESSMENLEEIKSLIDYLFEQQVFSLLISNFDRLDETNKDESEAVHNTLAIFENIIEAHPSLCVESSKQGLLAWLLKRIKFKGPFDSNKLYAAELLSILVQNHDENRKLVGEMDGIDILLLQIAYYKKHNPASAEEYEYMENLFDCLCSCLMLPANRLKFLQAEGLQLMRLILREQKNARHSALKVLSYAMNNLEGKENCQAFVEMLGLGILFPLFMKPADSRKKKNKENYNYDEYIVSIVSSLLKNCSDDNKKRVIGKFVENDHEKIDRLLELYFKYSEQVDKVKFSDEEEEEDKADELYLKKLENGLFALQAIVYIIMDIYINGQES</sequence>
<evidence type="ECO:0000256" key="8">
    <source>
        <dbReference type="ARBA" id="ARBA00070106"/>
    </source>
</evidence>
<comment type="subunit">
    <text evidence="7">Component of the PRP19-CDC5L splicing complex composed of a core complex comprising a homotetramer of PRPF19, CDC5L, PLRG1 and BCAS2, and at least three less stably associated proteins CTNNBL1, CWC15 and HSPA8. Interacts directly with CWC15 and CDC5L in the complex. Interacts with AICDA; the interaction is important for the antibody diversification activity of AICDA. Interacts with PRPF31 (via its NLS). Interacts (via its N-terminal NLS) with KPNA1 and KPNA2.</text>
</comment>
<evidence type="ECO:0000256" key="5">
    <source>
        <dbReference type="ARBA" id="ARBA00023242"/>
    </source>
</evidence>
<name>A0A3M7QJQ0_BRAPC</name>
<evidence type="ECO:0000256" key="6">
    <source>
        <dbReference type="ARBA" id="ARBA00058456"/>
    </source>
</evidence>
<evidence type="ECO:0000256" key="3">
    <source>
        <dbReference type="ARBA" id="ARBA00022737"/>
    </source>
</evidence>
<feature type="non-terminal residue" evidence="11">
    <location>
        <position position="452"/>
    </location>
</feature>
<evidence type="ECO:0000256" key="2">
    <source>
        <dbReference type="ARBA" id="ARBA00022553"/>
    </source>
</evidence>
<dbReference type="PANTHER" id="PTHR14978">
    <property type="entry name" value="BETA-CATENIN-LIKE PROTEIN 1 NUCLEAR ASSOCIATED PROTEIN"/>
    <property type="match status" value="1"/>
</dbReference>
<dbReference type="InterPro" id="IPR016024">
    <property type="entry name" value="ARM-type_fold"/>
</dbReference>
<comment type="caution">
    <text evidence="11">The sequence shown here is derived from an EMBL/GenBank/DDBJ whole genome shotgun (WGS) entry which is preliminary data.</text>
</comment>
<proteinExistence type="predicted"/>
<keyword evidence="2" id="KW-0597">Phosphoprotein</keyword>
<evidence type="ECO:0000256" key="1">
    <source>
        <dbReference type="ARBA" id="ARBA00004123"/>
    </source>
</evidence>
<comment type="function">
    <text evidence="6">Component of the PRP19-CDC5L complex that forms an integral part of the spliceosome and is required for activating pre-mRNA splicing. Participates in AID/AICDA-mediated somatic hypermutation (SHM) and class-switch recombination (CSR), 2 processes resulting in the production of high-affinity, mutated isotype-switched antibodies.</text>
</comment>
<keyword evidence="12" id="KW-1185">Reference proteome</keyword>
<keyword evidence="5" id="KW-0539">Nucleus</keyword>